<feature type="compositionally biased region" description="Basic and acidic residues" evidence="1">
    <location>
        <begin position="223"/>
        <end position="241"/>
    </location>
</feature>
<organism evidence="2">
    <name type="scientific">uncultured Ramlibacter sp</name>
    <dbReference type="NCBI Taxonomy" id="260755"/>
    <lineage>
        <taxon>Bacteria</taxon>
        <taxon>Pseudomonadati</taxon>
        <taxon>Pseudomonadota</taxon>
        <taxon>Betaproteobacteria</taxon>
        <taxon>Burkholderiales</taxon>
        <taxon>Comamonadaceae</taxon>
        <taxon>Ramlibacter</taxon>
        <taxon>environmental samples</taxon>
    </lineage>
</organism>
<evidence type="ECO:0000313" key="2">
    <source>
        <dbReference type="EMBL" id="CAA9409448.1"/>
    </source>
</evidence>
<gene>
    <name evidence="2" type="ORF">AVDCRST_MAG51-1334</name>
</gene>
<dbReference type="AlphaFoldDB" id="A0A6J4PBB1"/>
<sequence>VPAARDELQHANRRDVQLQRLRPARRAHRPPRRRLGDRLLRGARLAPLRRPPAGVAIAGGRADPALPHQEPSRGRAHPQGDAGRGGAGELPSVRARALGPLLGVRPQRRPEGLQAAPARQLPPGRQHRQRARVLLDHAGALEVARRRAERRRTDAHAARTGAADCPPWPLQLPAVQRRGAVVALRDQPVLRGAPASVRPCPAGRRGPLDRLRAPHFPAGPRRRGGDGPAHHQRGLDADAGRRAAGVRRRRGGARSL</sequence>
<feature type="region of interest" description="Disordered" evidence="1">
    <location>
        <begin position="1"/>
        <end position="90"/>
    </location>
</feature>
<feature type="region of interest" description="Disordered" evidence="1">
    <location>
        <begin position="103"/>
        <end position="128"/>
    </location>
</feature>
<evidence type="ECO:0000256" key="1">
    <source>
        <dbReference type="SAM" id="MobiDB-lite"/>
    </source>
</evidence>
<feature type="non-terminal residue" evidence="2">
    <location>
        <position position="256"/>
    </location>
</feature>
<feature type="compositionally biased region" description="Basic residues" evidence="1">
    <location>
        <begin position="244"/>
        <end position="256"/>
    </location>
</feature>
<keyword evidence="2" id="KW-0315">Glutamine amidotransferase</keyword>
<dbReference type="EMBL" id="CADCUX010000295">
    <property type="protein sequence ID" value="CAA9409448.1"/>
    <property type="molecule type" value="Genomic_DNA"/>
</dbReference>
<accession>A0A6J4PBB1</accession>
<keyword evidence="2" id="KW-0808">Transferase</keyword>
<feature type="non-terminal residue" evidence="2">
    <location>
        <position position="1"/>
    </location>
</feature>
<feature type="compositionally biased region" description="Basic and acidic residues" evidence="1">
    <location>
        <begin position="1"/>
        <end position="17"/>
    </location>
</feature>
<reference evidence="2" key="1">
    <citation type="submission" date="2020-02" db="EMBL/GenBank/DDBJ databases">
        <authorList>
            <person name="Meier V. D."/>
        </authorList>
    </citation>
    <scope>NUCLEOTIDE SEQUENCE</scope>
    <source>
        <strain evidence="2">AVDCRST_MAG51</strain>
    </source>
</reference>
<feature type="compositionally biased region" description="Basic residues" evidence="1">
    <location>
        <begin position="22"/>
        <end position="33"/>
    </location>
</feature>
<proteinExistence type="predicted"/>
<name>A0A6J4PBB1_9BURK</name>
<feature type="compositionally biased region" description="Low complexity" evidence="1">
    <location>
        <begin position="42"/>
        <end position="56"/>
    </location>
</feature>
<protein>
    <submittedName>
        <fullName evidence="2">Glutamine amidotransferase YafJ</fullName>
    </submittedName>
</protein>
<dbReference type="GO" id="GO:0016740">
    <property type="term" value="F:transferase activity"/>
    <property type="evidence" value="ECO:0007669"/>
    <property type="project" value="UniProtKB-KW"/>
</dbReference>
<feature type="region of interest" description="Disordered" evidence="1">
    <location>
        <begin position="195"/>
        <end position="256"/>
    </location>
</feature>